<dbReference type="Proteomes" id="UP001595947">
    <property type="component" value="Unassembled WGS sequence"/>
</dbReference>
<dbReference type="EMBL" id="JBHSIV010000028">
    <property type="protein sequence ID" value="MFC5064941.1"/>
    <property type="molecule type" value="Genomic_DNA"/>
</dbReference>
<name>A0ABV9YSV3_9PSEU</name>
<sequence>MVSVREERRPTTYVGYKNAVRLYIVPGLGRRRPRRLTAAHVRAFRVGVRERCFYCVHGLDVRCPEKDRCCSFGRCCRRRPSPRLVQYIYQVLRNGLAAAQR</sequence>
<evidence type="ECO:0000313" key="2">
    <source>
        <dbReference type="EMBL" id="MFC5064941.1"/>
    </source>
</evidence>
<proteinExistence type="predicted"/>
<protein>
    <submittedName>
        <fullName evidence="2">Uncharacterized protein</fullName>
    </submittedName>
</protein>
<dbReference type="Gene3D" id="1.10.150.130">
    <property type="match status" value="1"/>
</dbReference>
<gene>
    <name evidence="2" type="ORF">ACFPBZ_22140</name>
</gene>
<organism evidence="2 3">
    <name type="scientific">Actinomycetospora atypica</name>
    <dbReference type="NCBI Taxonomy" id="1290095"/>
    <lineage>
        <taxon>Bacteria</taxon>
        <taxon>Bacillati</taxon>
        <taxon>Actinomycetota</taxon>
        <taxon>Actinomycetes</taxon>
        <taxon>Pseudonocardiales</taxon>
        <taxon>Pseudonocardiaceae</taxon>
        <taxon>Actinomycetospora</taxon>
    </lineage>
</organism>
<keyword evidence="3" id="KW-1185">Reference proteome</keyword>
<dbReference type="RefSeq" id="WP_378038301.1">
    <property type="nucleotide sequence ID" value="NZ_JBHSIV010000028.1"/>
</dbReference>
<dbReference type="InterPro" id="IPR010998">
    <property type="entry name" value="Integrase_recombinase_N"/>
</dbReference>
<comment type="caution">
    <text evidence="2">The sequence shown here is derived from an EMBL/GenBank/DDBJ whole genome shotgun (WGS) entry which is preliminary data.</text>
</comment>
<evidence type="ECO:0000256" key="1">
    <source>
        <dbReference type="ARBA" id="ARBA00023125"/>
    </source>
</evidence>
<reference evidence="3" key="1">
    <citation type="journal article" date="2019" name="Int. J. Syst. Evol. Microbiol.">
        <title>The Global Catalogue of Microorganisms (GCM) 10K type strain sequencing project: providing services to taxonomists for standard genome sequencing and annotation.</title>
        <authorList>
            <consortium name="The Broad Institute Genomics Platform"/>
            <consortium name="The Broad Institute Genome Sequencing Center for Infectious Disease"/>
            <person name="Wu L."/>
            <person name="Ma J."/>
        </authorList>
    </citation>
    <scope>NUCLEOTIDE SEQUENCE [LARGE SCALE GENOMIC DNA]</scope>
    <source>
        <strain evidence="3">CGMCC 4.7093</strain>
    </source>
</reference>
<evidence type="ECO:0000313" key="3">
    <source>
        <dbReference type="Proteomes" id="UP001595947"/>
    </source>
</evidence>
<keyword evidence="1" id="KW-0238">DNA-binding</keyword>
<accession>A0ABV9YSV3</accession>